<proteinExistence type="predicted"/>
<protein>
    <submittedName>
        <fullName evidence="1">3935_t:CDS:1</fullName>
    </submittedName>
</protein>
<keyword evidence="2" id="KW-1185">Reference proteome</keyword>
<organism evidence="1 2">
    <name type="scientific">Dentiscutata erythropus</name>
    <dbReference type="NCBI Taxonomy" id="1348616"/>
    <lineage>
        <taxon>Eukaryota</taxon>
        <taxon>Fungi</taxon>
        <taxon>Fungi incertae sedis</taxon>
        <taxon>Mucoromycota</taxon>
        <taxon>Glomeromycotina</taxon>
        <taxon>Glomeromycetes</taxon>
        <taxon>Diversisporales</taxon>
        <taxon>Gigasporaceae</taxon>
        <taxon>Dentiscutata</taxon>
    </lineage>
</organism>
<dbReference type="AlphaFoldDB" id="A0A9N9IQ30"/>
<comment type="caution">
    <text evidence="1">The sequence shown here is derived from an EMBL/GenBank/DDBJ whole genome shotgun (WGS) entry which is preliminary data.</text>
</comment>
<accession>A0A9N9IQ30</accession>
<reference evidence="1" key="1">
    <citation type="submission" date="2021-06" db="EMBL/GenBank/DDBJ databases">
        <authorList>
            <person name="Kallberg Y."/>
            <person name="Tangrot J."/>
            <person name="Rosling A."/>
        </authorList>
    </citation>
    <scope>NUCLEOTIDE SEQUENCE</scope>
    <source>
        <strain evidence="1">MA453B</strain>
    </source>
</reference>
<name>A0A9N9IQ30_9GLOM</name>
<evidence type="ECO:0000313" key="1">
    <source>
        <dbReference type="EMBL" id="CAG8743342.1"/>
    </source>
</evidence>
<evidence type="ECO:0000313" key="2">
    <source>
        <dbReference type="Proteomes" id="UP000789405"/>
    </source>
</evidence>
<feature type="non-terminal residue" evidence="1">
    <location>
        <position position="1"/>
    </location>
</feature>
<dbReference type="Proteomes" id="UP000789405">
    <property type="component" value="Unassembled WGS sequence"/>
</dbReference>
<sequence length="138" mass="15675">DSAFIQGLFPEFDFILNKVDGIGSKVLSNKKIIFIEVSGGLENAVLKHIKGDTKKLIKEAMFGLISLLRGYLDKNAEKARNIYVYMIKFAMLLFSFDEVKKFIEVFELLCALIDGLKKQTRKLKKLILFDPISNVPTI</sequence>
<gene>
    <name evidence="1" type="ORF">DERYTH_LOCUS16203</name>
</gene>
<dbReference type="EMBL" id="CAJVPY010013891">
    <property type="protein sequence ID" value="CAG8743342.1"/>
    <property type="molecule type" value="Genomic_DNA"/>
</dbReference>
<dbReference type="OrthoDB" id="2434219at2759"/>